<evidence type="ECO:0000313" key="1">
    <source>
        <dbReference type="EMBL" id="KAG6370933.1"/>
    </source>
</evidence>
<name>A0A8I2YG41_9AGAM</name>
<reference evidence="1" key="1">
    <citation type="submission" date="2021-03" db="EMBL/GenBank/DDBJ databases">
        <title>Evolutionary innovations through gain and loss of genes in the ectomycorrhizal Boletales.</title>
        <authorList>
            <person name="Wu G."/>
            <person name="Miyauchi S."/>
            <person name="Morin E."/>
            <person name="Yang Z.-L."/>
            <person name="Xu J."/>
            <person name="Martin F.M."/>
        </authorList>
    </citation>
    <scope>NUCLEOTIDE SEQUENCE</scope>
    <source>
        <strain evidence="1">BR01</strain>
    </source>
</reference>
<evidence type="ECO:0000313" key="2">
    <source>
        <dbReference type="Proteomes" id="UP000683000"/>
    </source>
</evidence>
<organism evidence="1 2">
    <name type="scientific">Boletus reticuloceps</name>
    <dbReference type="NCBI Taxonomy" id="495285"/>
    <lineage>
        <taxon>Eukaryota</taxon>
        <taxon>Fungi</taxon>
        <taxon>Dikarya</taxon>
        <taxon>Basidiomycota</taxon>
        <taxon>Agaricomycotina</taxon>
        <taxon>Agaricomycetes</taxon>
        <taxon>Agaricomycetidae</taxon>
        <taxon>Boletales</taxon>
        <taxon>Boletineae</taxon>
        <taxon>Boletaceae</taxon>
        <taxon>Boletoideae</taxon>
        <taxon>Boletus</taxon>
    </lineage>
</organism>
<sequence length="272" mass="30541">MSASLLSCMTIRDQLLGTGFYLADASTLDRVHWAVDGRKSILFEEPFDPTAESDLRPAVLTAILVLSDQRFFLTSDASWHGPSEITPRLYDVHASCIGVPPWVNPFHNDFSRLLVHAHALQAKVASHEETLPVGFVRNRSLKFQHGSLLLDEWPVNNEVATAELEKMKGSYRAIPIPAYDFQNNHIHPASYRNELRGALVEIHFTLSHFAFKNKDTLIADIQTLHVLHTPHTVSSIVKPRFAPSFERSSSSARSSFVQGKSDCLFNLFTNTF</sequence>
<protein>
    <submittedName>
        <fullName evidence="1">Uncharacterized protein</fullName>
    </submittedName>
</protein>
<dbReference type="OrthoDB" id="2685635at2759"/>
<dbReference type="Proteomes" id="UP000683000">
    <property type="component" value="Unassembled WGS sequence"/>
</dbReference>
<dbReference type="AlphaFoldDB" id="A0A8I2YG41"/>
<accession>A0A8I2YG41</accession>
<proteinExistence type="predicted"/>
<gene>
    <name evidence="1" type="ORF">JVT61DRAFT_10780</name>
</gene>
<keyword evidence="2" id="KW-1185">Reference proteome</keyword>
<dbReference type="EMBL" id="JAGFBS010000042">
    <property type="protein sequence ID" value="KAG6370933.1"/>
    <property type="molecule type" value="Genomic_DNA"/>
</dbReference>
<comment type="caution">
    <text evidence="1">The sequence shown here is derived from an EMBL/GenBank/DDBJ whole genome shotgun (WGS) entry which is preliminary data.</text>
</comment>